<accession>Q1N384</accession>
<dbReference type="Pfam" id="PF03009">
    <property type="entry name" value="GDPD"/>
    <property type="match status" value="1"/>
</dbReference>
<dbReference type="RefSeq" id="WP_007018496.1">
    <property type="nucleotide sequence ID" value="NZ_CH724117.1"/>
</dbReference>
<name>Q1N384_9GAMM</name>
<dbReference type="STRING" id="207949.RED65_13522"/>
<keyword evidence="3" id="KW-0732">Signal</keyword>
<comment type="catalytic activity">
    <reaction evidence="6">
        <text>a sn-glycero-3-phosphodiester + H2O = an alcohol + sn-glycerol 3-phosphate + H(+)</text>
        <dbReference type="Rhea" id="RHEA:12969"/>
        <dbReference type="ChEBI" id="CHEBI:15377"/>
        <dbReference type="ChEBI" id="CHEBI:15378"/>
        <dbReference type="ChEBI" id="CHEBI:30879"/>
        <dbReference type="ChEBI" id="CHEBI:57597"/>
        <dbReference type="ChEBI" id="CHEBI:83408"/>
        <dbReference type="EC" id="3.1.4.46"/>
    </reaction>
</comment>
<comment type="caution">
    <text evidence="8">The sequence shown here is derived from an EMBL/GenBank/DDBJ whole genome shotgun (WGS) entry which is preliminary data.</text>
</comment>
<dbReference type="AlphaFoldDB" id="Q1N384"/>
<evidence type="ECO:0000313" key="8">
    <source>
        <dbReference type="EMBL" id="EAT12707.1"/>
    </source>
</evidence>
<protein>
    <recommendedName>
        <fullName evidence="2">glycerophosphodiester phosphodiesterase</fullName>
        <ecNumber evidence="2">3.1.4.46</ecNumber>
    </recommendedName>
</protein>
<evidence type="ECO:0000256" key="3">
    <source>
        <dbReference type="ARBA" id="ARBA00022729"/>
    </source>
</evidence>
<dbReference type="Gene3D" id="3.20.20.190">
    <property type="entry name" value="Phosphatidylinositol (PI) phosphodiesterase"/>
    <property type="match status" value="1"/>
</dbReference>
<dbReference type="EMBL" id="AAQH01000005">
    <property type="protein sequence ID" value="EAT12707.1"/>
    <property type="molecule type" value="Genomic_DNA"/>
</dbReference>
<organism evidence="8 9">
    <name type="scientific">Bermanella marisrubri</name>
    <dbReference type="NCBI Taxonomy" id="207949"/>
    <lineage>
        <taxon>Bacteria</taxon>
        <taxon>Pseudomonadati</taxon>
        <taxon>Pseudomonadota</taxon>
        <taxon>Gammaproteobacteria</taxon>
        <taxon>Oceanospirillales</taxon>
        <taxon>Oceanospirillaceae</taxon>
        <taxon>Bermanella</taxon>
    </lineage>
</organism>
<evidence type="ECO:0000256" key="2">
    <source>
        <dbReference type="ARBA" id="ARBA00012247"/>
    </source>
</evidence>
<evidence type="ECO:0000256" key="6">
    <source>
        <dbReference type="ARBA" id="ARBA00047512"/>
    </source>
</evidence>
<dbReference type="InterPro" id="IPR017946">
    <property type="entry name" value="PLC-like_Pdiesterase_TIM-brl"/>
</dbReference>
<dbReference type="PROSITE" id="PS51704">
    <property type="entry name" value="GP_PDE"/>
    <property type="match status" value="1"/>
</dbReference>
<dbReference type="CDD" id="cd08560">
    <property type="entry name" value="GDPD_EcGlpQ_like_1"/>
    <property type="match status" value="1"/>
</dbReference>
<dbReference type="GO" id="GO:0008889">
    <property type="term" value="F:glycerophosphodiester phosphodiesterase activity"/>
    <property type="evidence" value="ECO:0007669"/>
    <property type="project" value="UniProtKB-EC"/>
</dbReference>
<dbReference type="GO" id="GO:0006071">
    <property type="term" value="P:glycerol metabolic process"/>
    <property type="evidence" value="ECO:0007669"/>
    <property type="project" value="UniProtKB-KW"/>
</dbReference>
<dbReference type="PANTHER" id="PTHR43620:SF7">
    <property type="entry name" value="GLYCEROPHOSPHODIESTER PHOSPHODIESTERASE GDPD5-RELATED"/>
    <property type="match status" value="1"/>
</dbReference>
<dbReference type="SUPFAM" id="SSF51695">
    <property type="entry name" value="PLC-like phosphodiesterases"/>
    <property type="match status" value="1"/>
</dbReference>
<keyword evidence="4" id="KW-0319">Glycerol metabolism</keyword>
<evidence type="ECO:0000259" key="7">
    <source>
        <dbReference type="PROSITE" id="PS51704"/>
    </source>
</evidence>
<reference evidence="8 9" key="1">
    <citation type="submission" date="2006-03" db="EMBL/GenBank/DDBJ databases">
        <authorList>
            <person name="Pinhassi J."/>
            <person name="Pedros-Alio C."/>
            <person name="Ferriera S."/>
            <person name="Johnson J."/>
            <person name="Kravitz S."/>
            <person name="Halpern A."/>
            <person name="Remington K."/>
            <person name="Beeson K."/>
            <person name="Tran B."/>
            <person name="Rogers Y.-H."/>
            <person name="Friedman R."/>
            <person name="Venter J.C."/>
        </authorList>
    </citation>
    <scope>NUCLEOTIDE SEQUENCE [LARGE SCALE GENOMIC DNA]</scope>
    <source>
        <strain evidence="8 9">RED65</strain>
    </source>
</reference>
<dbReference type="PANTHER" id="PTHR43620">
    <property type="entry name" value="GLYCEROPHOSPHORYL DIESTER PHOSPHODIESTERASE"/>
    <property type="match status" value="1"/>
</dbReference>
<keyword evidence="5" id="KW-0378">Hydrolase</keyword>
<dbReference type="EC" id="3.1.4.46" evidence="2"/>
<feature type="domain" description="GP-PDE" evidence="7">
    <location>
        <begin position="60"/>
        <end position="404"/>
    </location>
</feature>
<dbReference type="HOGENOM" id="CLU_036449_0_0_6"/>
<evidence type="ECO:0000256" key="5">
    <source>
        <dbReference type="ARBA" id="ARBA00022801"/>
    </source>
</evidence>
<proteinExistence type="inferred from homology"/>
<dbReference type="InterPro" id="IPR030395">
    <property type="entry name" value="GP_PDE_dom"/>
</dbReference>
<comment type="similarity">
    <text evidence="1">Belongs to the glycerophosphoryl diester phosphodiesterase family.</text>
</comment>
<keyword evidence="9" id="KW-1185">Reference proteome</keyword>
<evidence type="ECO:0000256" key="1">
    <source>
        <dbReference type="ARBA" id="ARBA00007277"/>
    </source>
</evidence>
<evidence type="ECO:0000313" key="9">
    <source>
        <dbReference type="Proteomes" id="UP000004263"/>
    </source>
</evidence>
<dbReference type="GO" id="GO:0006629">
    <property type="term" value="P:lipid metabolic process"/>
    <property type="evidence" value="ECO:0007669"/>
    <property type="project" value="InterPro"/>
</dbReference>
<evidence type="ECO:0000256" key="4">
    <source>
        <dbReference type="ARBA" id="ARBA00022798"/>
    </source>
</evidence>
<dbReference type="Proteomes" id="UP000004263">
    <property type="component" value="Unassembled WGS sequence"/>
</dbReference>
<gene>
    <name evidence="8" type="ORF">RED65_13522</name>
</gene>
<sequence>MIRLFPIILLLSGCTSLSIMNQQTSISVGPRPMFLIDQMEDGQLKTQLRGCQNKILEHQAFSIAHRGAPLMFPEHGFSSYQAAHTMGAGKQECDVTFTKDGELVCRHSQCDLHQTTDVLLRPELAKQCYQPFVPANESQPAQANCCTSDFTLKQLKQLCIKMDGYNSSAVTAEEFVKGTPSWRTDLFQTCEQIVTHKESIKLFSEWDVDMVPELKTPQVEMPFSLNKETAFTQQRYAQKLVNEYKEAKINPEKVWLQSFDLKDIRYWLKNEPEFAKQAVYLDGRYVDPQFDENKPSTWQPSMKQLKELGLHYIAPPLWVLMKEEGNEIVPSEYAIHAKQAGLKLIAWTLERSNNMEQGGGWYYQTIQNKVNSQGDIFVVLDVLARQVGVHAVFSDWPATTTYYANCMLNQHSL</sequence>